<feature type="compositionally biased region" description="Polar residues" evidence="1">
    <location>
        <begin position="76"/>
        <end position="86"/>
    </location>
</feature>
<feature type="domain" description="HAT C-terminal dimerisation" evidence="3">
    <location>
        <begin position="474"/>
        <end position="531"/>
    </location>
</feature>
<dbReference type="OrthoDB" id="2017576at2759"/>
<feature type="domain" description="DUF659" evidence="2">
    <location>
        <begin position="169"/>
        <end position="249"/>
    </location>
</feature>
<name>A0A8T2UXF3_CERRI</name>
<protein>
    <recommendedName>
        <fullName evidence="6">DUF659 domain-containing protein</fullName>
    </recommendedName>
</protein>
<dbReference type="Proteomes" id="UP000825935">
    <property type="component" value="Chromosome 4"/>
</dbReference>
<organism evidence="4 5">
    <name type="scientific">Ceratopteris richardii</name>
    <name type="common">Triangle waterfern</name>
    <dbReference type="NCBI Taxonomy" id="49495"/>
    <lineage>
        <taxon>Eukaryota</taxon>
        <taxon>Viridiplantae</taxon>
        <taxon>Streptophyta</taxon>
        <taxon>Embryophyta</taxon>
        <taxon>Tracheophyta</taxon>
        <taxon>Polypodiopsida</taxon>
        <taxon>Polypodiidae</taxon>
        <taxon>Polypodiales</taxon>
        <taxon>Pteridineae</taxon>
        <taxon>Pteridaceae</taxon>
        <taxon>Parkerioideae</taxon>
        <taxon>Ceratopteris</taxon>
    </lineage>
</organism>
<dbReference type="PANTHER" id="PTHR32166">
    <property type="entry name" value="OSJNBA0013A04.12 PROTEIN"/>
    <property type="match status" value="1"/>
</dbReference>
<dbReference type="EMBL" id="CM035409">
    <property type="protein sequence ID" value="KAH7438154.1"/>
    <property type="molecule type" value="Genomic_DNA"/>
</dbReference>
<comment type="caution">
    <text evidence="4">The sequence shown here is derived from an EMBL/GenBank/DDBJ whole genome shotgun (WGS) entry which is preliminary data.</text>
</comment>
<evidence type="ECO:0000313" key="4">
    <source>
        <dbReference type="EMBL" id="KAH7438154.1"/>
    </source>
</evidence>
<keyword evidence="5" id="KW-1185">Reference proteome</keyword>
<evidence type="ECO:0008006" key="6">
    <source>
        <dbReference type="Google" id="ProtNLM"/>
    </source>
</evidence>
<dbReference type="GO" id="GO:0046983">
    <property type="term" value="F:protein dimerization activity"/>
    <property type="evidence" value="ECO:0007669"/>
    <property type="project" value="InterPro"/>
</dbReference>
<feature type="region of interest" description="Disordered" evidence="1">
    <location>
        <begin position="40"/>
        <end position="86"/>
    </location>
</feature>
<reference evidence="4" key="1">
    <citation type="submission" date="2021-08" db="EMBL/GenBank/DDBJ databases">
        <title>WGS assembly of Ceratopteris richardii.</title>
        <authorList>
            <person name="Marchant D.B."/>
            <person name="Chen G."/>
            <person name="Jenkins J."/>
            <person name="Shu S."/>
            <person name="Leebens-Mack J."/>
            <person name="Grimwood J."/>
            <person name="Schmutz J."/>
            <person name="Soltis P."/>
            <person name="Soltis D."/>
            <person name="Chen Z.-H."/>
        </authorList>
    </citation>
    <scope>NUCLEOTIDE SEQUENCE</scope>
    <source>
        <strain evidence="4">Whitten #5841</strain>
        <tissue evidence="4">Leaf</tissue>
    </source>
</reference>
<dbReference type="AlphaFoldDB" id="A0A8T2UXF3"/>
<dbReference type="SUPFAM" id="SSF53098">
    <property type="entry name" value="Ribonuclease H-like"/>
    <property type="match status" value="1"/>
</dbReference>
<gene>
    <name evidence="4" type="ORF">KP509_04G002900</name>
</gene>
<proteinExistence type="predicted"/>
<evidence type="ECO:0000313" key="5">
    <source>
        <dbReference type="Proteomes" id="UP000825935"/>
    </source>
</evidence>
<dbReference type="InterPro" id="IPR012337">
    <property type="entry name" value="RNaseH-like_sf"/>
</dbReference>
<dbReference type="Pfam" id="PF05699">
    <property type="entry name" value="Dimer_Tnp_hAT"/>
    <property type="match status" value="1"/>
</dbReference>
<evidence type="ECO:0000256" key="1">
    <source>
        <dbReference type="SAM" id="MobiDB-lite"/>
    </source>
</evidence>
<dbReference type="InterPro" id="IPR008906">
    <property type="entry name" value="HATC_C_dom"/>
</dbReference>
<dbReference type="InterPro" id="IPR007021">
    <property type="entry name" value="DUF659"/>
</dbReference>
<evidence type="ECO:0000259" key="2">
    <source>
        <dbReference type="Pfam" id="PF04937"/>
    </source>
</evidence>
<dbReference type="Pfam" id="PF04937">
    <property type="entry name" value="DUF659"/>
    <property type="match status" value="1"/>
</dbReference>
<evidence type="ECO:0000259" key="3">
    <source>
        <dbReference type="Pfam" id="PF05699"/>
    </source>
</evidence>
<feature type="compositionally biased region" description="Polar residues" evidence="1">
    <location>
        <begin position="42"/>
        <end position="61"/>
    </location>
</feature>
<accession>A0A8T2UXF3</accession>
<sequence>MAERQPLIDKCRVLEATQKEARERSSKYVVNQTVMSEAASVRVSTSHSNTLQDSPCASQSAHHTREESTPHHFRTSIPSTSSFHVGKKQSTLESSWKPILKEEVDRAVARYFYHDHIPFREARSPYFKDMVKKFGQYGEAYVAPSSETLRTTLLEKEKRVVEAACIAIKRKSASVLASEWATSIEIVGPSNVVCIVTDGEAANREASHIIEDMYPHITMSFCMAHCLNNLLKDIGCLSWISPTIEKANQMVAFILNHQKVRAEFSKPSKLALLKYSETRFAYNFNMLHRLSVCSGVARELLLSDEFGGMLESRTQIGRELIQLAENGAWWEELHTIDKMVKPIIHLLRLVDSMNMCIGKIYEAMDSMIESLKENISDIERVEEISEICISRWNSYYSPLHATAYVLDPEFQSGKQYTDKEVMGGWMKVLERLVPSDIERRAIREELAMYRNGKKGLLHSLDAQEDRFRVCGALWWKDYGASTPKLQALAIRILSQACSSSCLEQLWSVYAHVGSKKRNRLGVQKASDLVYVSCNLKMLSKVDKVDPFTEWELKEDDVIPPTNIEEEEEENIEEAHDDEEHVTNDIDNLFYHDDVYDETI</sequence>
<dbReference type="PANTHER" id="PTHR32166:SF123">
    <property type="entry name" value="BED-TYPE DOMAIN-CONTAINING PROTEIN"/>
    <property type="match status" value="1"/>
</dbReference>